<dbReference type="Proteomes" id="UP001148786">
    <property type="component" value="Unassembled WGS sequence"/>
</dbReference>
<evidence type="ECO:0008006" key="5">
    <source>
        <dbReference type="Google" id="ProtNLM"/>
    </source>
</evidence>
<sequence length="1096" mass="119957">MGEQAIPLLWTYFNYFLSFTSALEIQPNYAVPAATHGGAMKLLQCQTIIPSVLLIGEDTEEPAAVSRPPINGPSTRFASALSNGYYMSSEVEGMTLFLLNHLFFYTDQIISESPATTNMVSPLPHSTPNVAGVASLLPSLANGTAVPSLPALSASGITLPPPATGASRSGLGMTLAPPIASFTIQHPGAAAGVNTIRSASLSRIAQQNANAVRTGNRPPSSSNRPGNRPPSSPQEQASFSSGAPAPANASFLVCLWPGKASKIILFFQFILLIRPVQQPFGADSTSHDWEMNVDLKVNMEELTSLLLRLHEHQLVFPLSYPVNIANDDLLRLFSTQITTHLSRFKYHLVTHAEEDPAAVPSQSSNPALLYAIQNWVVLKNRKNGNYYKFIPHPGMNVNVFSPSELNKLNGTFPNPLPQFQGHSLIIIAPKHGLLKGPISQFPDTGDLSPHEPHPCIMRRILTGLRICNVFITGTACVTNCPQDITGGGIGSSSGGSGGGSGSGSGSSGDSSGASNVRPRSQSAESQLSAQAPTRNRRRLDHTSNETSAVQMQNSAFAPTEPDVQIPVSFPSTTRAQSSVPQVPAAIQPPQVPQYLDSDEDDELPQIIPQARDPWADVGLWSCRVLTTIRLRTRKTLRFHGKDVEGVGMHILDILAFFEKRKLNPQEALPDLPDDIYLSPLVHQDESLFLTDRSRREFLLGLKDNAEGLGQFVTTGPGPERGCMRSALRQATEDPASWTSSQHTAPDGQHLHGLVPIFHGLGFATPDYMMLRYAAYGRILALHLIWFQRGADVTFWLPAILTIGPDALLVPHSLIQEVDPILAAKVEPWFKLKPEEPLPAFPRAPVCALLSDVLEIDPRIVQRSRSQEQHNAYTIHLLSSLLFNHKSPWDTPEFKAIQSGFNLVLDIRQSTTSRLINRTQDLGREKLVRLFAAMFSKDLAETIQVTSQIGCYPDIAAEYRVGVLLLLASVFNTRLTSYLQGIGHPPSARDTIVSVQDWERDKDDHLFRCRLFLKAVTDADLVPSKEIKILLSWPISPEDLSASFTEWHTCSMTANIPVTKHLFQMLLTPLGEGEVSHKEFDSWFHAQLLNQDGYSIL</sequence>
<comment type="caution">
    <text evidence="3">The sequence shown here is derived from an EMBL/GenBank/DDBJ whole genome shotgun (WGS) entry which is preliminary data.</text>
</comment>
<name>A0A9W8MX06_9AGAR</name>
<evidence type="ECO:0000256" key="2">
    <source>
        <dbReference type="SAM" id="SignalP"/>
    </source>
</evidence>
<accession>A0A9W8MX06</accession>
<keyword evidence="2" id="KW-0732">Signal</keyword>
<evidence type="ECO:0000313" key="3">
    <source>
        <dbReference type="EMBL" id="KAJ3508344.1"/>
    </source>
</evidence>
<proteinExistence type="predicted"/>
<organism evidence="3 4">
    <name type="scientific">Agrocybe chaxingu</name>
    <dbReference type="NCBI Taxonomy" id="84603"/>
    <lineage>
        <taxon>Eukaryota</taxon>
        <taxon>Fungi</taxon>
        <taxon>Dikarya</taxon>
        <taxon>Basidiomycota</taxon>
        <taxon>Agaricomycotina</taxon>
        <taxon>Agaricomycetes</taxon>
        <taxon>Agaricomycetidae</taxon>
        <taxon>Agaricales</taxon>
        <taxon>Agaricineae</taxon>
        <taxon>Strophariaceae</taxon>
        <taxon>Agrocybe</taxon>
    </lineage>
</organism>
<evidence type="ECO:0000256" key="1">
    <source>
        <dbReference type="SAM" id="MobiDB-lite"/>
    </source>
</evidence>
<feature type="compositionally biased region" description="Gly residues" evidence="1">
    <location>
        <begin position="491"/>
        <end position="506"/>
    </location>
</feature>
<feature type="signal peptide" evidence="2">
    <location>
        <begin position="1"/>
        <end position="22"/>
    </location>
</feature>
<gene>
    <name evidence="3" type="ORF">NLJ89_g5810</name>
</gene>
<dbReference type="EMBL" id="JANKHO010000570">
    <property type="protein sequence ID" value="KAJ3508344.1"/>
    <property type="molecule type" value="Genomic_DNA"/>
</dbReference>
<feature type="compositionally biased region" description="Low complexity" evidence="1">
    <location>
        <begin position="507"/>
        <end position="531"/>
    </location>
</feature>
<feature type="chain" id="PRO_5040840207" description="HECT domain-containing protein" evidence="2">
    <location>
        <begin position="23"/>
        <end position="1096"/>
    </location>
</feature>
<feature type="compositionally biased region" description="Low complexity" evidence="1">
    <location>
        <begin position="215"/>
        <end position="226"/>
    </location>
</feature>
<dbReference type="OrthoDB" id="2926210at2759"/>
<evidence type="ECO:0000313" key="4">
    <source>
        <dbReference type="Proteomes" id="UP001148786"/>
    </source>
</evidence>
<feature type="region of interest" description="Disordered" evidence="1">
    <location>
        <begin position="491"/>
        <end position="549"/>
    </location>
</feature>
<protein>
    <recommendedName>
        <fullName evidence="5">HECT domain-containing protein</fullName>
    </recommendedName>
</protein>
<dbReference type="AlphaFoldDB" id="A0A9W8MX06"/>
<keyword evidence="4" id="KW-1185">Reference proteome</keyword>
<feature type="region of interest" description="Disordered" evidence="1">
    <location>
        <begin position="207"/>
        <end position="242"/>
    </location>
</feature>
<reference evidence="3" key="1">
    <citation type="submission" date="2022-07" db="EMBL/GenBank/DDBJ databases">
        <title>Genome Sequence of Agrocybe chaxingu.</title>
        <authorList>
            <person name="Buettner E."/>
        </authorList>
    </citation>
    <scope>NUCLEOTIDE SEQUENCE</scope>
    <source>
        <strain evidence="3">MP-N11</strain>
    </source>
</reference>